<accession>A0A1M5VWJ8</accession>
<dbReference type="Gene3D" id="1.10.3700.10">
    <property type="entry name" value="AGR C 984p-like"/>
    <property type="match status" value="1"/>
</dbReference>
<organism evidence="1 2">
    <name type="scientific">Cognatishimia maritima</name>
    <dbReference type="NCBI Taxonomy" id="870908"/>
    <lineage>
        <taxon>Bacteria</taxon>
        <taxon>Pseudomonadati</taxon>
        <taxon>Pseudomonadota</taxon>
        <taxon>Alphaproteobacteria</taxon>
        <taxon>Rhodobacterales</taxon>
        <taxon>Paracoccaceae</taxon>
        <taxon>Cognatishimia</taxon>
    </lineage>
</organism>
<evidence type="ECO:0008006" key="3">
    <source>
        <dbReference type="Google" id="ProtNLM"/>
    </source>
</evidence>
<sequence>MVLSITGLGSQLALNLIDATRDRQIDTLRNEAVHERTADAFRERIASITTPEEFVQDFEVYSFVMRAFDLEDQIFGKAMIRKVLESDPSDDESLVNRLTNANLRDLHDALGFTTEAGPQTPDFSNVAWQESIVDNYFNTVFRNENAEQNNTVGTVLELREKVGEIDKWLDVLKDKEMGEFFRTALGLPKEMAALELEQQERIFEERFDIEKLKDPEVVQGLITKYVAISDVLNPPQFTTNSVAVSLLSSSFGGQFVPITIDIPPINFQSSAIYR</sequence>
<dbReference type="STRING" id="870908.SAMN04488044_3294"/>
<evidence type="ECO:0000313" key="1">
    <source>
        <dbReference type="EMBL" id="SHH79606.1"/>
    </source>
</evidence>
<protein>
    <recommendedName>
        <fullName evidence="3">DUF1217 domain-containing protein</fullName>
    </recommendedName>
</protein>
<dbReference type="EMBL" id="FQWM01000009">
    <property type="protein sequence ID" value="SHH79606.1"/>
    <property type="molecule type" value="Genomic_DNA"/>
</dbReference>
<name>A0A1M5VWJ8_9RHOB</name>
<keyword evidence="2" id="KW-1185">Reference proteome</keyword>
<dbReference type="OrthoDB" id="7824597at2"/>
<gene>
    <name evidence="1" type="ORF">SAMN04488044_3294</name>
</gene>
<dbReference type="InterPro" id="IPR010626">
    <property type="entry name" value="DUF1217"/>
</dbReference>
<evidence type="ECO:0000313" key="2">
    <source>
        <dbReference type="Proteomes" id="UP000184211"/>
    </source>
</evidence>
<dbReference type="SUPFAM" id="SSF158837">
    <property type="entry name" value="AGR C 984p-like"/>
    <property type="match status" value="1"/>
</dbReference>
<dbReference type="Proteomes" id="UP000184211">
    <property type="component" value="Unassembled WGS sequence"/>
</dbReference>
<proteinExistence type="predicted"/>
<dbReference type="InterPro" id="IPR023157">
    <property type="entry name" value="AGR-C-984p-like_sf"/>
</dbReference>
<reference evidence="2" key="1">
    <citation type="submission" date="2016-11" db="EMBL/GenBank/DDBJ databases">
        <authorList>
            <person name="Varghese N."/>
            <person name="Submissions S."/>
        </authorList>
    </citation>
    <scope>NUCLEOTIDE SEQUENCE [LARGE SCALE GENOMIC DNA]</scope>
    <source>
        <strain evidence="2">DSM 28223</strain>
    </source>
</reference>
<dbReference type="AlphaFoldDB" id="A0A1M5VWJ8"/>
<dbReference type="RefSeq" id="WP_072794121.1">
    <property type="nucleotide sequence ID" value="NZ_FQWM01000009.1"/>
</dbReference>
<dbReference type="Pfam" id="PF06748">
    <property type="entry name" value="DUF1217"/>
    <property type="match status" value="1"/>
</dbReference>